<feature type="transmembrane region" description="Helical" evidence="1">
    <location>
        <begin position="169"/>
        <end position="189"/>
    </location>
</feature>
<sequence>MSANIPPGESLTTTADHLLAAKLYSLASCVMLFYDIALTFGDEVEKIWKQRFTGATVLWFMNRYLSPLGYIVIIVSFNDPNWGKSACNHYVLYPEALKIVTASAVGTIFILRLYSIYSRSNKILVCFTLLLLAELGTKIWAFTDGTALQLPPELVGCILTGKSAPGKRIVYTWVAELVFDSIVFFATLYRTLSLYRSTHISEAQSLIGLIMRDGIMYFAVIFMSNLITVLIFLLAPDDLKVINASFSTLITSLMVSRLMLNLRGEVMRRKPSVIRYRPSETTTSMRHIPVYHSDASSPSSKPYDFTSSVIGNLGEPMALWTDSDDEEDFGHAFSHASYATADDGAESMEMRTPSRLGVMVEVTEEVVVDHPPLPSPSRSRVDGRRSWMPPAAWRVSRDWGERPSTS</sequence>
<feature type="transmembrane region" description="Helical" evidence="1">
    <location>
        <begin position="215"/>
        <end position="235"/>
    </location>
</feature>
<accession>M2RGJ9</accession>
<evidence type="ECO:0000256" key="1">
    <source>
        <dbReference type="SAM" id="Phobius"/>
    </source>
</evidence>
<evidence type="ECO:0000313" key="3">
    <source>
        <dbReference type="EMBL" id="EMD37587.1"/>
    </source>
</evidence>
<dbReference type="HOGENOM" id="CLU_035509_2_5_1"/>
<feature type="transmembrane region" description="Helical" evidence="1">
    <location>
        <begin position="96"/>
        <end position="114"/>
    </location>
</feature>
<feature type="transmembrane region" description="Helical" evidence="1">
    <location>
        <begin position="123"/>
        <end position="142"/>
    </location>
</feature>
<dbReference type="Pfam" id="PF20151">
    <property type="entry name" value="DUF6533"/>
    <property type="match status" value="1"/>
</dbReference>
<feature type="domain" description="DUF6533" evidence="2">
    <location>
        <begin position="25"/>
        <end position="68"/>
    </location>
</feature>
<name>M2RGJ9_CERS8</name>
<proteinExistence type="predicted"/>
<keyword evidence="1" id="KW-1133">Transmembrane helix</keyword>
<reference evidence="3 4" key="1">
    <citation type="journal article" date="2012" name="Proc. Natl. Acad. Sci. U.S.A.">
        <title>Comparative genomics of Ceriporiopsis subvermispora and Phanerochaete chrysosporium provide insight into selective ligninolysis.</title>
        <authorList>
            <person name="Fernandez-Fueyo E."/>
            <person name="Ruiz-Duenas F.J."/>
            <person name="Ferreira P."/>
            <person name="Floudas D."/>
            <person name="Hibbett D.S."/>
            <person name="Canessa P."/>
            <person name="Larrondo L.F."/>
            <person name="James T.Y."/>
            <person name="Seelenfreund D."/>
            <person name="Lobos S."/>
            <person name="Polanco R."/>
            <person name="Tello M."/>
            <person name="Honda Y."/>
            <person name="Watanabe T."/>
            <person name="Watanabe T."/>
            <person name="Ryu J.S."/>
            <person name="Kubicek C.P."/>
            <person name="Schmoll M."/>
            <person name="Gaskell J."/>
            <person name="Hammel K.E."/>
            <person name="St John F.J."/>
            <person name="Vanden Wymelenberg A."/>
            <person name="Sabat G."/>
            <person name="Splinter BonDurant S."/>
            <person name="Syed K."/>
            <person name="Yadav J.S."/>
            <person name="Doddapaneni H."/>
            <person name="Subramanian V."/>
            <person name="Lavin J.L."/>
            <person name="Oguiza J.A."/>
            <person name="Perez G."/>
            <person name="Pisabarro A.G."/>
            <person name="Ramirez L."/>
            <person name="Santoyo F."/>
            <person name="Master E."/>
            <person name="Coutinho P.M."/>
            <person name="Henrissat B."/>
            <person name="Lombard V."/>
            <person name="Magnuson J.K."/>
            <person name="Kuees U."/>
            <person name="Hori C."/>
            <person name="Igarashi K."/>
            <person name="Samejima M."/>
            <person name="Held B.W."/>
            <person name="Barry K.W."/>
            <person name="LaButti K.M."/>
            <person name="Lapidus A."/>
            <person name="Lindquist E.A."/>
            <person name="Lucas S.M."/>
            <person name="Riley R."/>
            <person name="Salamov A.A."/>
            <person name="Hoffmeister D."/>
            <person name="Schwenk D."/>
            <person name="Hadar Y."/>
            <person name="Yarden O."/>
            <person name="de Vries R.P."/>
            <person name="Wiebenga A."/>
            <person name="Stenlid J."/>
            <person name="Eastwood D."/>
            <person name="Grigoriev I.V."/>
            <person name="Berka R.M."/>
            <person name="Blanchette R.A."/>
            <person name="Kersten P."/>
            <person name="Martinez A.T."/>
            <person name="Vicuna R."/>
            <person name="Cullen D."/>
        </authorList>
    </citation>
    <scope>NUCLEOTIDE SEQUENCE [LARGE SCALE GENOMIC DNA]</scope>
    <source>
        <strain evidence="3 4">B</strain>
    </source>
</reference>
<dbReference type="AlphaFoldDB" id="M2RGJ9"/>
<keyword evidence="4" id="KW-1185">Reference proteome</keyword>
<evidence type="ECO:0000259" key="2">
    <source>
        <dbReference type="Pfam" id="PF20151"/>
    </source>
</evidence>
<keyword evidence="1" id="KW-0812">Transmembrane</keyword>
<feature type="transmembrane region" description="Helical" evidence="1">
    <location>
        <begin position="52"/>
        <end position="76"/>
    </location>
</feature>
<dbReference type="InterPro" id="IPR045340">
    <property type="entry name" value="DUF6533"/>
</dbReference>
<feature type="transmembrane region" description="Helical" evidence="1">
    <location>
        <begin position="241"/>
        <end position="260"/>
    </location>
</feature>
<feature type="transmembrane region" description="Helical" evidence="1">
    <location>
        <begin position="20"/>
        <end position="40"/>
    </location>
</feature>
<dbReference type="OrthoDB" id="3242376at2759"/>
<evidence type="ECO:0000313" key="4">
    <source>
        <dbReference type="Proteomes" id="UP000016930"/>
    </source>
</evidence>
<dbReference type="Proteomes" id="UP000016930">
    <property type="component" value="Unassembled WGS sequence"/>
</dbReference>
<keyword evidence="1" id="KW-0472">Membrane</keyword>
<protein>
    <recommendedName>
        <fullName evidence="2">DUF6533 domain-containing protein</fullName>
    </recommendedName>
</protein>
<gene>
    <name evidence="3" type="ORF">CERSUDRAFT_154305</name>
</gene>
<dbReference type="STRING" id="914234.M2RGJ9"/>
<dbReference type="EMBL" id="KB445796">
    <property type="protein sequence ID" value="EMD37587.1"/>
    <property type="molecule type" value="Genomic_DNA"/>
</dbReference>
<organism evidence="3 4">
    <name type="scientific">Ceriporiopsis subvermispora (strain B)</name>
    <name type="common">White-rot fungus</name>
    <name type="synonym">Gelatoporia subvermispora</name>
    <dbReference type="NCBI Taxonomy" id="914234"/>
    <lineage>
        <taxon>Eukaryota</taxon>
        <taxon>Fungi</taxon>
        <taxon>Dikarya</taxon>
        <taxon>Basidiomycota</taxon>
        <taxon>Agaricomycotina</taxon>
        <taxon>Agaricomycetes</taxon>
        <taxon>Polyporales</taxon>
        <taxon>Gelatoporiaceae</taxon>
        <taxon>Gelatoporia</taxon>
    </lineage>
</organism>